<dbReference type="Pfam" id="PF00067">
    <property type="entry name" value="p450"/>
    <property type="match status" value="1"/>
</dbReference>
<feature type="region of interest" description="Disordered" evidence="6">
    <location>
        <begin position="253"/>
        <end position="348"/>
    </location>
</feature>
<protein>
    <recommendedName>
        <fullName evidence="9">Cytochrome P450</fullName>
    </recommendedName>
</protein>
<dbReference type="PROSITE" id="PS00086">
    <property type="entry name" value="CYTOCHROME_P450"/>
    <property type="match status" value="1"/>
</dbReference>
<dbReference type="GO" id="GO:0016705">
    <property type="term" value="F:oxidoreductase activity, acting on paired donors, with incorporation or reduction of molecular oxygen"/>
    <property type="evidence" value="ECO:0007669"/>
    <property type="project" value="InterPro"/>
</dbReference>
<comment type="cofactor">
    <cofactor evidence="1 5">
        <name>heme</name>
        <dbReference type="ChEBI" id="CHEBI:30413"/>
    </cofactor>
</comment>
<dbReference type="PRINTS" id="PR00463">
    <property type="entry name" value="EP450I"/>
</dbReference>
<dbReference type="PANTHER" id="PTHR24305:SF226">
    <property type="entry name" value="CYTOCHROME P450 MONOOXYGENASE"/>
    <property type="match status" value="1"/>
</dbReference>
<accession>A0A6V8H090</accession>
<dbReference type="Gene3D" id="1.10.630.10">
    <property type="entry name" value="Cytochrome P450"/>
    <property type="match status" value="1"/>
</dbReference>
<dbReference type="CDD" id="cd11061">
    <property type="entry name" value="CYP67-like"/>
    <property type="match status" value="1"/>
</dbReference>
<dbReference type="InterPro" id="IPR050121">
    <property type="entry name" value="Cytochrome_P450_monoxygenase"/>
</dbReference>
<dbReference type="GO" id="GO:0020037">
    <property type="term" value="F:heme binding"/>
    <property type="evidence" value="ECO:0007669"/>
    <property type="project" value="InterPro"/>
</dbReference>
<dbReference type="PRINTS" id="PR00385">
    <property type="entry name" value="P450"/>
</dbReference>
<dbReference type="PANTHER" id="PTHR24305">
    <property type="entry name" value="CYTOCHROME P450"/>
    <property type="match status" value="1"/>
</dbReference>
<evidence type="ECO:0000256" key="6">
    <source>
        <dbReference type="SAM" id="MobiDB-lite"/>
    </source>
</evidence>
<evidence type="ECO:0000256" key="4">
    <source>
        <dbReference type="ARBA" id="ARBA00023004"/>
    </source>
</evidence>
<dbReference type="InterPro" id="IPR017972">
    <property type="entry name" value="Cyt_P450_CS"/>
</dbReference>
<reference evidence="8" key="1">
    <citation type="journal article" date="2015" name="Genome Announc.">
        <title>Draft genome sequence of Talaromyces cellulolyticus strain Y-94, a source of lignocellulosic biomass-degrading enzymes.</title>
        <authorList>
            <person name="Fujii T."/>
            <person name="Koike H."/>
            <person name="Sawayama S."/>
            <person name="Yano S."/>
            <person name="Inoue H."/>
        </authorList>
    </citation>
    <scope>NUCLEOTIDE SEQUENCE [LARGE SCALE GENOMIC DNA]</scope>
    <source>
        <strain evidence="8">Y-94</strain>
    </source>
</reference>
<keyword evidence="5" id="KW-0349">Heme</keyword>
<dbReference type="GO" id="GO:0004497">
    <property type="term" value="F:monooxygenase activity"/>
    <property type="evidence" value="ECO:0007669"/>
    <property type="project" value="InterPro"/>
</dbReference>
<evidence type="ECO:0000256" key="3">
    <source>
        <dbReference type="ARBA" id="ARBA00023002"/>
    </source>
</evidence>
<dbReference type="GO" id="GO:0005506">
    <property type="term" value="F:iron ion binding"/>
    <property type="evidence" value="ECO:0007669"/>
    <property type="project" value="InterPro"/>
</dbReference>
<sequence>MLDENLPTFYLSNDKKKQSNHVLFTQHGNEPEPAYTLRRLDPSEPSSRNRYAVALYDPYIPDILYGEVLIIPEWTQPTLSAEAIRQNGGVPPPPEPIMPSQFTVHLYNPDQEIIVRHKPKTWNSQPSWEFEMPQQSFKQPSNSTLDQVQSGPAASDVTPKLRFVWRKDGSLSKDFACYLSGKTTTPDGRKKSKEPDITISILKGLREITLYEPNLYRVEMEDFKGLEVVLMLGAAVIRDVFFAPLKDAFNVVGSPTSSRTNSATAEVPTIPSNHARKPAAPASANSIPPRQPTTTVPLRDTRPPQTQQNPDPRTKWEIDAENARIKQQEDIARRERRRKAEEEERRTRKLLEAEQKAQRKKQAEVDKETERLKKILVYIATICIYRLFFHPFAHIPGPFFAKLTGAYGLYHAWLQDTHLAIYRLHLSYGPVVRYGPSRILVNDAHGMKEIYGYDVNFAKGKAYEVMRLNPVESVFNVTDKKMHRRKRKLVAQGFSEAALRASENCILRHVDLFVERLFDDDDDDDVRNENEGWSSAKDVSIHDIITDLVFGKSTDVLTKPDNRQYRPMLISTGQRMAMAIQMPQAFRAGKSGQWLDLGTWILKNADDKRAQWAGMLRGWVMERIKSEMATPSNESKRRDMMSTIINATDPDTREKLSPQEIGAEAFTLISAGGDTTATAISATLWYLSRNPSTYNRLVAEIRSRFSSAEDICAGPTLNACTYLRACIDEALRISTPVIAPLYREAGPGGAMVCGVYVPEGYEAACQAYALHHNEKYYPNPFAYQPERWLDHDSPLAADPKTAFFAFSYGVRNCAGINLAYLEINFAIARLLWSADFRIPSHSFSLAKIGGGDPGNKEPLRRREDEYQLYDVFASEKEGPMLEFRRR</sequence>
<feature type="compositionally biased region" description="Low complexity" evidence="6">
    <location>
        <begin position="278"/>
        <end position="288"/>
    </location>
</feature>
<keyword evidence="3" id="KW-0560">Oxidoreductase</keyword>
<proteinExistence type="predicted"/>
<evidence type="ECO:0000256" key="5">
    <source>
        <dbReference type="PIRSR" id="PIRSR602401-1"/>
    </source>
</evidence>
<evidence type="ECO:0000256" key="2">
    <source>
        <dbReference type="ARBA" id="ARBA00022723"/>
    </source>
</evidence>
<dbReference type="SUPFAM" id="SSF48264">
    <property type="entry name" value="Cytochrome P450"/>
    <property type="match status" value="1"/>
</dbReference>
<evidence type="ECO:0000256" key="1">
    <source>
        <dbReference type="ARBA" id="ARBA00001971"/>
    </source>
</evidence>
<dbReference type="AlphaFoldDB" id="A0A6V8H090"/>
<dbReference type="InterPro" id="IPR002401">
    <property type="entry name" value="Cyt_P450_E_grp-I"/>
</dbReference>
<evidence type="ECO:0008006" key="9">
    <source>
        <dbReference type="Google" id="ProtNLM"/>
    </source>
</evidence>
<feature type="compositionally biased region" description="Basic and acidic residues" evidence="6">
    <location>
        <begin position="312"/>
        <end position="348"/>
    </location>
</feature>
<keyword evidence="4 5" id="KW-0408">Iron</keyword>
<dbReference type="EMBL" id="DF933811">
    <property type="protein sequence ID" value="GAM34373.1"/>
    <property type="molecule type" value="Genomic_DNA"/>
</dbReference>
<comment type="caution">
    <text evidence="7">The sequence shown here is derived from an EMBL/GenBank/DDBJ whole genome shotgun (WGS) entry which is preliminary data.</text>
</comment>
<dbReference type="InterPro" id="IPR036396">
    <property type="entry name" value="Cyt_P450_sf"/>
</dbReference>
<feature type="binding site" description="axial binding residue" evidence="5">
    <location>
        <position position="813"/>
    </location>
    <ligand>
        <name>heme</name>
        <dbReference type="ChEBI" id="CHEBI:30413"/>
    </ligand>
    <ligandPart>
        <name>Fe</name>
        <dbReference type="ChEBI" id="CHEBI:18248"/>
    </ligandPart>
</feature>
<name>A0A6V8H090_TALPI</name>
<dbReference type="InterPro" id="IPR001128">
    <property type="entry name" value="Cyt_P450"/>
</dbReference>
<evidence type="ECO:0000313" key="8">
    <source>
        <dbReference type="Proteomes" id="UP000053095"/>
    </source>
</evidence>
<evidence type="ECO:0000313" key="7">
    <source>
        <dbReference type="EMBL" id="GAM34373.1"/>
    </source>
</evidence>
<dbReference type="Proteomes" id="UP000053095">
    <property type="component" value="Unassembled WGS sequence"/>
</dbReference>
<keyword evidence="2 5" id="KW-0479">Metal-binding</keyword>
<gene>
    <name evidence="7" type="ORF">TCE0_015r01915</name>
</gene>
<feature type="compositionally biased region" description="Polar residues" evidence="6">
    <location>
        <begin position="253"/>
        <end position="264"/>
    </location>
</feature>
<organism evidence="7 8">
    <name type="scientific">Talaromyces pinophilus</name>
    <name type="common">Penicillium pinophilum</name>
    <dbReference type="NCBI Taxonomy" id="128442"/>
    <lineage>
        <taxon>Eukaryota</taxon>
        <taxon>Fungi</taxon>
        <taxon>Dikarya</taxon>
        <taxon>Ascomycota</taxon>
        <taxon>Pezizomycotina</taxon>
        <taxon>Eurotiomycetes</taxon>
        <taxon>Eurotiomycetidae</taxon>
        <taxon>Eurotiales</taxon>
        <taxon>Trichocomaceae</taxon>
        <taxon>Talaromyces</taxon>
        <taxon>Talaromyces sect. Talaromyces</taxon>
    </lineage>
</organism>
<keyword evidence="8" id="KW-1185">Reference proteome</keyword>